<accession>A0A5N6ADK7</accession>
<dbReference type="Proteomes" id="UP000314251">
    <property type="component" value="Unassembled WGS sequence"/>
</dbReference>
<dbReference type="PROSITE" id="PS51725">
    <property type="entry name" value="ABM"/>
    <property type="match status" value="1"/>
</dbReference>
<dbReference type="Gene3D" id="3.30.70.100">
    <property type="match status" value="1"/>
</dbReference>
<dbReference type="OrthoDB" id="165368at2"/>
<dbReference type="RefSeq" id="WP_139667449.1">
    <property type="nucleotide sequence ID" value="NZ_VDLY02000006.1"/>
</dbReference>
<dbReference type="InterPro" id="IPR011008">
    <property type="entry name" value="Dimeric_a/b-barrel"/>
</dbReference>
<keyword evidence="2" id="KW-0503">Monooxygenase</keyword>
<keyword evidence="2" id="KW-0560">Oxidoreductase</keyword>
<gene>
    <name evidence="2" type="ORF">FH607_010835</name>
</gene>
<dbReference type="EMBL" id="VDLY02000006">
    <property type="protein sequence ID" value="KAB8166325.1"/>
    <property type="molecule type" value="Genomic_DNA"/>
</dbReference>
<evidence type="ECO:0000313" key="2">
    <source>
        <dbReference type="EMBL" id="KAB8166325.1"/>
    </source>
</evidence>
<dbReference type="AlphaFoldDB" id="A0A5N6ADK7"/>
<dbReference type="GO" id="GO:0004497">
    <property type="term" value="F:monooxygenase activity"/>
    <property type="evidence" value="ECO:0007669"/>
    <property type="project" value="UniProtKB-KW"/>
</dbReference>
<evidence type="ECO:0000259" key="1">
    <source>
        <dbReference type="PROSITE" id="PS51725"/>
    </source>
</evidence>
<sequence>MTETVSRAGRLMTMTAHAGRGEELAALLLRVAEGLRGFPGCRTYVVAREADAPDTVRVFEVWDDEASAQAALRTEPTAEAPGPQDVLALLATPPSRTDLAVLGGVGLPPSD</sequence>
<dbReference type="Pfam" id="PF03992">
    <property type="entry name" value="ABM"/>
    <property type="match status" value="1"/>
</dbReference>
<reference evidence="2" key="1">
    <citation type="submission" date="2019-10" db="EMBL/GenBank/DDBJ databases">
        <title>Nonomuraea sp. nov., isolated from Phyllanthus amarus.</title>
        <authorList>
            <person name="Klykleung N."/>
            <person name="Tanasupawat S."/>
        </authorList>
    </citation>
    <scope>NUCLEOTIDE SEQUENCE [LARGE SCALE GENOMIC DNA]</scope>
    <source>
        <strain evidence="2">3MP-10</strain>
    </source>
</reference>
<dbReference type="SUPFAM" id="SSF54909">
    <property type="entry name" value="Dimeric alpha+beta barrel"/>
    <property type="match status" value="1"/>
</dbReference>
<organism evidence="2 3">
    <name type="scientific">Streptomyces mimosae</name>
    <dbReference type="NCBI Taxonomy" id="2586635"/>
    <lineage>
        <taxon>Bacteria</taxon>
        <taxon>Bacillati</taxon>
        <taxon>Actinomycetota</taxon>
        <taxon>Actinomycetes</taxon>
        <taxon>Kitasatosporales</taxon>
        <taxon>Streptomycetaceae</taxon>
        <taxon>Streptomyces</taxon>
    </lineage>
</organism>
<keyword evidence="3" id="KW-1185">Reference proteome</keyword>
<dbReference type="InterPro" id="IPR007138">
    <property type="entry name" value="ABM_dom"/>
</dbReference>
<evidence type="ECO:0000313" key="3">
    <source>
        <dbReference type="Proteomes" id="UP000314251"/>
    </source>
</evidence>
<protein>
    <submittedName>
        <fullName evidence="2">Antibiotic biosynthesis monooxygenase</fullName>
    </submittedName>
</protein>
<name>A0A5N6ADK7_9ACTN</name>
<proteinExistence type="predicted"/>
<feature type="domain" description="ABM" evidence="1">
    <location>
        <begin position="8"/>
        <end position="99"/>
    </location>
</feature>
<comment type="caution">
    <text evidence="2">The sequence shown here is derived from an EMBL/GenBank/DDBJ whole genome shotgun (WGS) entry which is preliminary data.</text>
</comment>